<evidence type="ECO:0000256" key="1">
    <source>
        <dbReference type="ARBA" id="ARBA00004123"/>
    </source>
</evidence>
<proteinExistence type="predicted"/>
<dbReference type="STRING" id="1331196.A0A1B9IEG0"/>
<evidence type="ECO:0000256" key="5">
    <source>
        <dbReference type="ARBA" id="ARBA00023242"/>
    </source>
</evidence>
<dbReference type="InterPro" id="IPR038753">
    <property type="entry name" value="NFKBIL1"/>
</dbReference>
<accession>A0A1B9IEG0</accession>
<keyword evidence="8" id="KW-1185">Reference proteome</keyword>
<protein>
    <submittedName>
        <fullName evidence="7">Uncharacterized protein</fullName>
    </submittedName>
</protein>
<feature type="compositionally biased region" description="Basic and acidic residues" evidence="6">
    <location>
        <begin position="157"/>
        <end position="172"/>
    </location>
</feature>
<reference evidence="8" key="2">
    <citation type="submission" date="2013-12" db="EMBL/GenBank/DDBJ databases">
        <title>Evolution of pathogenesis and genome organization in the Tremellales.</title>
        <authorList>
            <person name="Cuomo C."/>
            <person name="Litvintseva A."/>
            <person name="Heitman J."/>
            <person name="Chen Y."/>
            <person name="Sun S."/>
            <person name="Springer D."/>
            <person name="Dromer F."/>
            <person name="Young S."/>
            <person name="Zeng Q."/>
            <person name="Chapman S."/>
            <person name="Gujja S."/>
            <person name="Saif S."/>
            <person name="Birren B."/>
        </authorList>
    </citation>
    <scope>NUCLEOTIDE SEQUENCE [LARGE SCALE GENOMIC DNA]</scope>
    <source>
        <strain evidence="8">CBS 10435</strain>
    </source>
</reference>
<dbReference type="GO" id="GO:0043124">
    <property type="term" value="P:negative regulation of canonical NF-kappaB signal transduction"/>
    <property type="evidence" value="ECO:0007669"/>
    <property type="project" value="InterPro"/>
</dbReference>
<dbReference type="EMBL" id="KV700094">
    <property type="protein sequence ID" value="OCF54078.1"/>
    <property type="molecule type" value="Genomic_DNA"/>
</dbReference>
<organism evidence="7 8">
    <name type="scientific">Kwoniella mangroviensis CBS 10435</name>
    <dbReference type="NCBI Taxonomy" id="1331196"/>
    <lineage>
        <taxon>Eukaryota</taxon>
        <taxon>Fungi</taxon>
        <taxon>Dikarya</taxon>
        <taxon>Basidiomycota</taxon>
        <taxon>Agaricomycotina</taxon>
        <taxon>Tremellomycetes</taxon>
        <taxon>Tremellales</taxon>
        <taxon>Cryptococcaceae</taxon>
        <taxon>Kwoniella</taxon>
    </lineage>
</organism>
<keyword evidence="2" id="KW-0597">Phosphoprotein</keyword>
<feature type="region of interest" description="Disordered" evidence="6">
    <location>
        <begin position="140"/>
        <end position="172"/>
    </location>
</feature>
<evidence type="ECO:0000256" key="3">
    <source>
        <dbReference type="ARBA" id="ARBA00022737"/>
    </source>
</evidence>
<dbReference type="PANTHER" id="PTHR15263:SF1">
    <property type="entry name" value="NF-KAPPA-B INHIBITOR-LIKE PROTEIN 1"/>
    <property type="match status" value="1"/>
</dbReference>
<evidence type="ECO:0000256" key="6">
    <source>
        <dbReference type="SAM" id="MobiDB-lite"/>
    </source>
</evidence>
<evidence type="ECO:0000313" key="8">
    <source>
        <dbReference type="Proteomes" id="UP000092583"/>
    </source>
</evidence>
<keyword evidence="4" id="KW-0040">ANK repeat</keyword>
<name>A0A1B9IEG0_9TREE</name>
<keyword evidence="3" id="KW-0677">Repeat</keyword>
<dbReference type="AlphaFoldDB" id="A0A1B9IEG0"/>
<dbReference type="GO" id="GO:0005634">
    <property type="term" value="C:nucleus"/>
    <property type="evidence" value="ECO:0007669"/>
    <property type="project" value="UniProtKB-SubCell"/>
</dbReference>
<feature type="compositionally biased region" description="Basic and acidic residues" evidence="6">
    <location>
        <begin position="140"/>
        <end position="149"/>
    </location>
</feature>
<reference evidence="7 8" key="1">
    <citation type="submission" date="2013-07" db="EMBL/GenBank/DDBJ databases">
        <title>The Genome Sequence of Kwoniella mangroviensis CBS10435.</title>
        <authorList>
            <consortium name="The Broad Institute Genome Sequencing Platform"/>
            <person name="Cuomo C."/>
            <person name="Litvintseva A."/>
            <person name="Chen Y."/>
            <person name="Heitman J."/>
            <person name="Sun S."/>
            <person name="Springer D."/>
            <person name="Dromer F."/>
            <person name="Young S.K."/>
            <person name="Zeng Q."/>
            <person name="Gargeya S."/>
            <person name="Fitzgerald M."/>
            <person name="Abouelleil A."/>
            <person name="Alvarado L."/>
            <person name="Berlin A.M."/>
            <person name="Chapman S.B."/>
            <person name="Dewar J."/>
            <person name="Goldberg J."/>
            <person name="Griggs A."/>
            <person name="Gujja S."/>
            <person name="Hansen M."/>
            <person name="Howarth C."/>
            <person name="Imamovic A."/>
            <person name="Larimer J."/>
            <person name="McCowan C."/>
            <person name="Murphy C."/>
            <person name="Pearson M."/>
            <person name="Priest M."/>
            <person name="Roberts A."/>
            <person name="Saif S."/>
            <person name="Shea T."/>
            <person name="Sykes S."/>
            <person name="Wortman J."/>
            <person name="Nusbaum C."/>
            <person name="Birren B."/>
        </authorList>
    </citation>
    <scope>NUCLEOTIDE SEQUENCE [LARGE SCALE GENOMIC DNA]</scope>
    <source>
        <strain evidence="7 8">CBS 10435</strain>
    </source>
</reference>
<dbReference type="Proteomes" id="UP000092583">
    <property type="component" value="Unassembled WGS sequence"/>
</dbReference>
<sequence length="292" mass="34183">MGGYGRRAREELEKREWEDKINWMAGSLNVEDPFGSSWGFAGFGNEDIHIPRRFREAAGLGSGSRGDPGPSSSSRNGRRAVDEVTMNGGPAPPLGQMTEDEYSTWVREGMYRLKHRSELEAAERRRKEKEEKERLREIEKEKAQREEQKRIKRLKKQKGEDEERKRQNERTRWRERWKSLAEKDADVIQIDMSFNDIPWPIYRHRPTHSSHITIDHLSLDNIRTFIHANAEDLAEDGKVDIRKTIREAIRNYHPDRFNSRILVRVKEEDKAMVKEGVGLVSGLLNDLVREIR</sequence>
<dbReference type="OrthoDB" id="412109at2759"/>
<keyword evidence="5" id="KW-0539">Nucleus</keyword>
<evidence type="ECO:0000256" key="2">
    <source>
        <dbReference type="ARBA" id="ARBA00022553"/>
    </source>
</evidence>
<feature type="region of interest" description="Disordered" evidence="6">
    <location>
        <begin position="55"/>
        <end position="99"/>
    </location>
</feature>
<evidence type="ECO:0000313" key="7">
    <source>
        <dbReference type="EMBL" id="OCF54078.1"/>
    </source>
</evidence>
<evidence type="ECO:0000256" key="4">
    <source>
        <dbReference type="ARBA" id="ARBA00023043"/>
    </source>
</evidence>
<dbReference type="PANTHER" id="PTHR15263">
    <property type="entry name" value="I-KAPPA-B-LIKE PROTEIN IKBL"/>
    <property type="match status" value="1"/>
</dbReference>
<comment type="subcellular location">
    <subcellularLocation>
        <location evidence="1">Nucleus</location>
    </subcellularLocation>
</comment>
<gene>
    <name evidence="7" type="ORF">L486_08447</name>
</gene>